<keyword evidence="3" id="KW-1185">Reference proteome</keyword>
<dbReference type="EMBL" id="CP063169">
    <property type="protein sequence ID" value="QOR70177.1"/>
    <property type="molecule type" value="Genomic_DNA"/>
</dbReference>
<feature type="transmembrane region" description="Helical" evidence="1">
    <location>
        <begin position="45"/>
        <end position="61"/>
    </location>
</feature>
<organism evidence="2 3">
    <name type="scientific">Ruania alkalisoli</name>
    <dbReference type="NCBI Taxonomy" id="2779775"/>
    <lineage>
        <taxon>Bacteria</taxon>
        <taxon>Bacillati</taxon>
        <taxon>Actinomycetota</taxon>
        <taxon>Actinomycetes</taxon>
        <taxon>Micrococcales</taxon>
        <taxon>Ruaniaceae</taxon>
        <taxon>Ruania</taxon>
    </lineage>
</organism>
<feature type="transmembrane region" description="Helical" evidence="1">
    <location>
        <begin position="68"/>
        <end position="88"/>
    </location>
</feature>
<keyword evidence="1" id="KW-1133">Transmembrane helix</keyword>
<protein>
    <submittedName>
        <fullName evidence="2">Uncharacterized protein</fullName>
    </submittedName>
</protein>
<name>A0A7M1SSQ6_9MICO</name>
<gene>
    <name evidence="2" type="ORF">IM660_16415</name>
</gene>
<evidence type="ECO:0000256" key="1">
    <source>
        <dbReference type="SAM" id="Phobius"/>
    </source>
</evidence>
<dbReference type="KEGG" id="halt:IM660_16415"/>
<keyword evidence="1" id="KW-0472">Membrane</keyword>
<feature type="transmembrane region" description="Helical" evidence="1">
    <location>
        <begin position="7"/>
        <end position="25"/>
    </location>
</feature>
<keyword evidence="1" id="KW-0812">Transmembrane</keyword>
<accession>A0A7M1SSQ6</accession>
<dbReference type="Proteomes" id="UP000593758">
    <property type="component" value="Chromosome"/>
</dbReference>
<feature type="transmembrane region" description="Helical" evidence="1">
    <location>
        <begin position="108"/>
        <end position="129"/>
    </location>
</feature>
<proteinExistence type="predicted"/>
<sequence length="139" mass="14556">MSRAPELVVRVLVVAGLTVDAVVHYRLAEQMGIAAPGGIGGDTLFRVQATAAVLAGLFLLVRGSRLAYVLAGLVALSAFGAVLLYSLVNVPAIGPVPSMYDPFWYPEKTLSAVAEAVAVLGSIVGLRVARRRRRALTGQ</sequence>
<dbReference type="AlphaFoldDB" id="A0A7M1SSQ6"/>
<reference evidence="2 3" key="1">
    <citation type="submission" date="2020-10" db="EMBL/GenBank/DDBJ databases">
        <title>Haloactinobacterium sp. RN3S43, a bacterium isolated from saline soil.</title>
        <authorList>
            <person name="Sun J.-Q."/>
        </authorList>
    </citation>
    <scope>NUCLEOTIDE SEQUENCE [LARGE SCALE GENOMIC DNA]</scope>
    <source>
        <strain evidence="2 3">RN3S43</strain>
    </source>
</reference>
<evidence type="ECO:0000313" key="2">
    <source>
        <dbReference type="EMBL" id="QOR70177.1"/>
    </source>
</evidence>
<evidence type="ECO:0000313" key="3">
    <source>
        <dbReference type="Proteomes" id="UP000593758"/>
    </source>
</evidence>
<dbReference type="RefSeq" id="WP_193496867.1">
    <property type="nucleotide sequence ID" value="NZ_CP063169.1"/>
</dbReference>